<evidence type="ECO:0000256" key="6">
    <source>
        <dbReference type="ARBA" id="ARBA00022826"/>
    </source>
</evidence>
<name>A0ABW0XJ10_9ACTN</name>
<dbReference type="EMBL" id="JBHSPC010000027">
    <property type="protein sequence ID" value="MFC5670587.1"/>
    <property type="molecule type" value="Genomic_DNA"/>
</dbReference>
<sequence>MSRSHSHKFSRSETTRAEAFSDGVFAIAVTLLALNLAGPPHKPGGLGQALLAQWPAYLGYLASFGYVSVIWLNHHQAFARIRAMDRGLHAANLFLLLTTAALSFPTAVVADALQADPTGSDARVAVALYAGLAAAMCLSWVVFYQQIARRPELLDPDVEDTYVRHGQLRSWAGAVAYTVAGLLGVFVAPLLAIAVFVMLPVFYFVTSEGLPGGRDGSPDTEPHATREVMTVRSDAS</sequence>
<keyword evidence="5 14" id="KW-0812">Transmembrane</keyword>
<comment type="subcellular location">
    <subcellularLocation>
        <location evidence="1">Membrane</location>
        <topology evidence="1">Multi-pass membrane protein</topology>
    </subcellularLocation>
</comment>
<evidence type="ECO:0000256" key="4">
    <source>
        <dbReference type="ARBA" id="ARBA00022538"/>
    </source>
</evidence>
<evidence type="ECO:0000256" key="9">
    <source>
        <dbReference type="ARBA" id="ARBA00023065"/>
    </source>
</evidence>
<evidence type="ECO:0000313" key="15">
    <source>
        <dbReference type="EMBL" id="MFC5670587.1"/>
    </source>
</evidence>
<comment type="catalytic activity">
    <reaction evidence="12">
        <text>K(+)(in) = K(+)(out)</text>
        <dbReference type="Rhea" id="RHEA:29463"/>
        <dbReference type="ChEBI" id="CHEBI:29103"/>
    </reaction>
</comment>
<evidence type="ECO:0000256" key="10">
    <source>
        <dbReference type="ARBA" id="ARBA00023136"/>
    </source>
</evidence>
<evidence type="ECO:0000256" key="5">
    <source>
        <dbReference type="ARBA" id="ARBA00022692"/>
    </source>
</evidence>
<gene>
    <name evidence="15" type="ORF">ACFP2V_10805</name>
</gene>
<keyword evidence="8 14" id="KW-1133">Transmembrane helix</keyword>
<dbReference type="InterPro" id="IPR010617">
    <property type="entry name" value="TMEM175-like"/>
</dbReference>
<evidence type="ECO:0000256" key="3">
    <source>
        <dbReference type="ARBA" id="ARBA00022448"/>
    </source>
</evidence>
<feature type="transmembrane region" description="Helical" evidence="14">
    <location>
        <begin position="20"/>
        <end position="38"/>
    </location>
</feature>
<comment type="caution">
    <text evidence="15">The sequence shown here is derived from an EMBL/GenBank/DDBJ whole genome shotgun (WGS) entry which is preliminary data.</text>
</comment>
<evidence type="ECO:0000256" key="11">
    <source>
        <dbReference type="ARBA" id="ARBA00023303"/>
    </source>
</evidence>
<organism evidence="15 16">
    <name type="scientific">Streptomyces incanus</name>
    <dbReference type="NCBI Taxonomy" id="887453"/>
    <lineage>
        <taxon>Bacteria</taxon>
        <taxon>Bacillati</taxon>
        <taxon>Actinomycetota</taxon>
        <taxon>Actinomycetes</taxon>
        <taxon>Kitasatosporales</taxon>
        <taxon>Streptomycetaceae</taxon>
        <taxon>Streptomyces</taxon>
    </lineage>
</organism>
<evidence type="ECO:0000313" key="16">
    <source>
        <dbReference type="Proteomes" id="UP001596183"/>
    </source>
</evidence>
<feature type="compositionally biased region" description="Basic and acidic residues" evidence="13">
    <location>
        <begin position="216"/>
        <end position="226"/>
    </location>
</feature>
<keyword evidence="6" id="KW-0631">Potassium channel</keyword>
<keyword evidence="9" id="KW-0406">Ion transport</keyword>
<evidence type="ECO:0000256" key="7">
    <source>
        <dbReference type="ARBA" id="ARBA00022958"/>
    </source>
</evidence>
<dbReference type="Pfam" id="PF06736">
    <property type="entry name" value="TMEM175"/>
    <property type="match status" value="1"/>
</dbReference>
<evidence type="ECO:0000256" key="1">
    <source>
        <dbReference type="ARBA" id="ARBA00004141"/>
    </source>
</evidence>
<keyword evidence="4" id="KW-0633">Potassium transport</keyword>
<evidence type="ECO:0000256" key="8">
    <source>
        <dbReference type="ARBA" id="ARBA00022989"/>
    </source>
</evidence>
<protein>
    <submittedName>
        <fullName evidence="15">TMEM175 family protein</fullName>
    </submittedName>
</protein>
<dbReference type="PANTHER" id="PTHR31462:SF5">
    <property type="entry name" value="ENDOSOMAL_LYSOSOMAL PROTON CHANNEL TMEM175"/>
    <property type="match status" value="1"/>
</dbReference>
<proteinExistence type="inferred from homology"/>
<feature type="transmembrane region" description="Helical" evidence="14">
    <location>
        <begin position="125"/>
        <end position="144"/>
    </location>
</feature>
<reference evidence="16" key="1">
    <citation type="journal article" date="2019" name="Int. J. Syst. Evol. Microbiol.">
        <title>The Global Catalogue of Microorganisms (GCM) 10K type strain sequencing project: providing services to taxonomists for standard genome sequencing and annotation.</title>
        <authorList>
            <consortium name="The Broad Institute Genomics Platform"/>
            <consortium name="The Broad Institute Genome Sequencing Center for Infectious Disease"/>
            <person name="Wu L."/>
            <person name="Ma J."/>
        </authorList>
    </citation>
    <scope>NUCLEOTIDE SEQUENCE [LARGE SCALE GENOMIC DNA]</scope>
    <source>
        <strain evidence="16">JCM 13852</strain>
    </source>
</reference>
<dbReference type="PANTHER" id="PTHR31462">
    <property type="entry name" value="ENDOSOMAL/LYSOSOMAL POTASSIUM CHANNEL TMEM175"/>
    <property type="match status" value="1"/>
</dbReference>
<evidence type="ECO:0000256" key="2">
    <source>
        <dbReference type="ARBA" id="ARBA00006920"/>
    </source>
</evidence>
<evidence type="ECO:0000256" key="14">
    <source>
        <dbReference type="SAM" id="Phobius"/>
    </source>
</evidence>
<evidence type="ECO:0000256" key="13">
    <source>
        <dbReference type="SAM" id="MobiDB-lite"/>
    </source>
</evidence>
<keyword evidence="16" id="KW-1185">Reference proteome</keyword>
<feature type="transmembrane region" description="Helical" evidence="14">
    <location>
        <begin position="93"/>
        <end position="113"/>
    </location>
</feature>
<feature type="transmembrane region" description="Helical" evidence="14">
    <location>
        <begin position="174"/>
        <end position="205"/>
    </location>
</feature>
<keyword evidence="10 14" id="KW-0472">Membrane</keyword>
<keyword evidence="7" id="KW-0630">Potassium</keyword>
<accession>A0ABW0XJ10</accession>
<keyword evidence="11" id="KW-0407">Ion channel</keyword>
<comment type="similarity">
    <text evidence="2">Belongs to the TMEM175 family.</text>
</comment>
<keyword evidence="3" id="KW-0813">Transport</keyword>
<dbReference type="RefSeq" id="WP_381209125.1">
    <property type="nucleotide sequence ID" value="NZ_JBHSPC010000027.1"/>
</dbReference>
<evidence type="ECO:0000256" key="12">
    <source>
        <dbReference type="ARBA" id="ARBA00034430"/>
    </source>
</evidence>
<dbReference type="Proteomes" id="UP001596183">
    <property type="component" value="Unassembled WGS sequence"/>
</dbReference>
<feature type="transmembrane region" description="Helical" evidence="14">
    <location>
        <begin position="50"/>
        <end position="72"/>
    </location>
</feature>
<feature type="region of interest" description="Disordered" evidence="13">
    <location>
        <begin position="212"/>
        <end position="236"/>
    </location>
</feature>